<feature type="transmembrane region" description="Helical" evidence="5">
    <location>
        <begin position="80"/>
        <end position="104"/>
    </location>
</feature>
<dbReference type="InterPro" id="IPR001902">
    <property type="entry name" value="SLC26A/SulP_fam"/>
</dbReference>
<accession>A0A1I8G1Q9</accession>
<evidence type="ECO:0000313" key="8">
    <source>
        <dbReference type="WBParaSite" id="maker-uti_cns_0000575-snap-gene-0.13-mRNA-1"/>
    </source>
</evidence>
<feature type="transmembrane region" description="Helical" evidence="5">
    <location>
        <begin position="258"/>
        <end position="276"/>
    </location>
</feature>
<feature type="transmembrane region" description="Helical" evidence="5">
    <location>
        <begin position="224"/>
        <end position="246"/>
    </location>
</feature>
<dbReference type="Pfam" id="PF00916">
    <property type="entry name" value="Sulfate_transp"/>
    <property type="match status" value="3"/>
</dbReference>
<dbReference type="PANTHER" id="PTHR11814">
    <property type="entry name" value="SULFATE TRANSPORTER"/>
    <property type="match status" value="1"/>
</dbReference>
<keyword evidence="2 5" id="KW-0812">Transmembrane</keyword>
<proteinExistence type="predicted"/>
<evidence type="ECO:0000259" key="6">
    <source>
        <dbReference type="PROSITE" id="PS50801"/>
    </source>
</evidence>
<evidence type="ECO:0000256" key="1">
    <source>
        <dbReference type="ARBA" id="ARBA00004141"/>
    </source>
</evidence>
<feature type="transmembrane region" description="Helical" evidence="5">
    <location>
        <begin position="525"/>
        <end position="558"/>
    </location>
</feature>
<evidence type="ECO:0000256" key="4">
    <source>
        <dbReference type="ARBA" id="ARBA00023136"/>
    </source>
</evidence>
<dbReference type="GO" id="GO:0016020">
    <property type="term" value="C:membrane"/>
    <property type="evidence" value="ECO:0007669"/>
    <property type="project" value="UniProtKB-SubCell"/>
</dbReference>
<protein>
    <submittedName>
        <fullName evidence="8">STAS domain-containing protein</fullName>
    </submittedName>
</protein>
<keyword evidence="3 5" id="KW-1133">Transmembrane helix</keyword>
<dbReference type="SUPFAM" id="SSF52091">
    <property type="entry name" value="SpoIIaa-like"/>
    <property type="match status" value="1"/>
</dbReference>
<feature type="domain" description="STAS" evidence="6">
    <location>
        <begin position="583"/>
        <end position="714"/>
    </location>
</feature>
<dbReference type="PROSITE" id="PS50801">
    <property type="entry name" value="STAS"/>
    <property type="match status" value="1"/>
</dbReference>
<dbReference type="GO" id="GO:0055085">
    <property type="term" value="P:transmembrane transport"/>
    <property type="evidence" value="ECO:0007669"/>
    <property type="project" value="InterPro"/>
</dbReference>
<feature type="transmembrane region" description="Helical" evidence="5">
    <location>
        <begin position="180"/>
        <end position="203"/>
    </location>
</feature>
<keyword evidence="7" id="KW-1185">Reference proteome</keyword>
<dbReference type="InterPro" id="IPR002645">
    <property type="entry name" value="STAS_dom"/>
</dbReference>
<dbReference type="InterPro" id="IPR036513">
    <property type="entry name" value="STAS_dom_sf"/>
</dbReference>
<keyword evidence="4 5" id="KW-0472">Membrane</keyword>
<evidence type="ECO:0000256" key="2">
    <source>
        <dbReference type="ARBA" id="ARBA00022692"/>
    </source>
</evidence>
<feature type="transmembrane region" description="Helical" evidence="5">
    <location>
        <begin position="110"/>
        <end position="127"/>
    </location>
</feature>
<reference evidence="8" key="1">
    <citation type="submission" date="2016-11" db="UniProtKB">
        <authorList>
            <consortium name="WormBaseParasite"/>
        </authorList>
    </citation>
    <scope>IDENTIFICATION</scope>
</reference>
<evidence type="ECO:0000256" key="5">
    <source>
        <dbReference type="SAM" id="Phobius"/>
    </source>
</evidence>
<evidence type="ECO:0000256" key="3">
    <source>
        <dbReference type="ARBA" id="ARBA00022989"/>
    </source>
</evidence>
<evidence type="ECO:0000313" key="7">
    <source>
        <dbReference type="Proteomes" id="UP000095280"/>
    </source>
</evidence>
<feature type="transmembrane region" description="Helical" evidence="5">
    <location>
        <begin position="347"/>
        <end position="370"/>
    </location>
</feature>
<dbReference type="Proteomes" id="UP000095280">
    <property type="component" value="Unplaced"/>
</dbReference>
<dbReference type="CDD" id="cd07042">
    <property type="entry name" value="STAS_SulP_like_sulfate_transporter"/>
    <property type="match status" value="1"/>
</dbReference>
<feature type="transmembrane region" description="Helical" evidence="5">
    <location>
        <begin position="305"/>
        <end position="327"/>
    </location>
</feature>
<name>A0A1I8G1Q9_9PLAT</name>
<comment type="subcellular location">
    <subcellularLocation>
        <location evidence="1">Membrane</location>
        <topology evidence="1">Multi-pass membrane protein</topology>
    </subcellularLocation>
</comment>
<dbReference type="AlphaFoldDB" id="A0A1I8G1Q9"/>
<dbReference type="InterPro" id="IPR011547">
    <property type="entry name" value="SLC26A/SulP_dom"/>
</dbReference>
<dbReference type="Gene3D" id="3.30.750.24">
    <property type="entry name" value="STAS domain"/>
    <property type="match status" value="1"/>
</dbReference>
<dbReference type="Pfam" id="PF01740">
    <property type="entry name" value="STAS"/>
    <property type="match status" value="1"/>
</dbReference>
<dbReference type="WBParaSite" id="maker-uti_cns_0000575-snap-gene-0.13-mRNA-1">
    <property type="protein sequence ID" value="maker-uti_cns_0000575-snap-gene-0.13-mRNA-1"/>
    <property type="gene ID" value="maker-uti_cns_0000575-snap-gene-0.13"/>
</dbReference>
<organism evidence="7 8">
    <name type="scientific">Macrostomum lignano</name>
    <dbReference type="NCBI Taxonomy" id="282301"/>
    <lineage>
        <taxon>Eukaryota</taxon>
        <taxon>Metazoa</taxon>
        <taxon>Spiralia</taxon>
        <taxon>Lophotrochozoa</taxon>
        <taxon>Platyhelminthes</taxon>
        <taxon>Rhabditophora</taxon>
        <taxon>Macrostomorpha</taxon>
        <taxon>Macrostomida</taxon>
        <taxon>Macrostomidae</taxon>
        <taxon>Macrostomum</taxon>
    </lineage>
</organism>
<feature type="transmembrane region" description="Helical" evidence="5">
    <location>
        <begin position="492"/>
        <end position="513"/>
    </location>
</feature>
<sequence>MADNTEDLTYHVHRPVLDYGTFATKYRETFRRKRSLLEVARDEAKQQCGGCTGRHWVSRLLNLVPLVNLLRLNQYSRTDLLSDVVAGFTTCVFHIPQGLAYGLLASLKPINGLYTSLFPVFIFGIFGRSRHLSIGTFSLMALLLSDMIEANYEAYIRRMPGNFSAPMNYTGAEYAKLQTAVVGTFAASAMILTVGILRLGFFMRYMSDAMLKGFTAAAAVQFKVIKSTNFVTLGISIGSIIILYLVKEFVNPRVKKKIRVPLPIELIMIVISLLVSKFAKFNEKLQVAIVGEVPRGLPSPLVPDFGFLPAMLPAAIPVGLVGGVVTMSLAKMYCLEFQYSYDFNEDFAILGVSSLVSSFFQCFFACGALARNSVVVSVSLRRPSNWGSGRLTQQLGIWEAGPATGDVGGWPSNWGSGRLAQQLGIWRLAQQLGIWRLAQQLGIWRLAQQLRIWEAGPATGIWEAGMKSQLASLISCSGMLLVLLAIGPFFETIPTCVLGSIIVVSLINVMSPLKELPRIFRVSRVDFAVFVVSGLAVLVLDVTLGLVIGFAVTLFSVVLRTQLPSTAVLGRVEDTDLYEDLQVCPSAKALPGLAILRFNAPLNFANAEAFGDFVIRLGRDGQTMGQPAEGAAPPEEPVHTVVLDCSPWCYVDMVGVRTLREVHRQLTDRGQRLLLAGCQDTVRASFAKQGLTLEVNPGPSSACFVSLHDAALYAMATASQPQGAPLFSNFVVVEDDVEGLIVNDAGVSEDS</sequence>